<keyword evidence="2" id="KW-1185">Reference proteome</keyword>
<gene>
    <name evidence="1" type="ORF">H8S09_11365</name>
</gene>
<proteinExistence type="predicted"/>
<dbReference type="Proteomes" id="UP000615234">
    <property type="component" value="Unassembled WGS sequence"/>
</dbReference>
<accession>A0A8I0DVP5</accession>
<dbReference type="RefSeq" id="WP_117808807.1">
    <property type="nucleotide sequence ID" value="NZ_JACOOX010000006.1"/>
</dbReference>
<protein>
    <submittedName>
        <fullName evidence="1">Uncharacterized protein</fullName>
    </submittedName>
</protein>
<reference evidence="1 2" key="1">
    <citation type="submission" date="2020-08" db="EMBL/GenBank/DDBJ databases">
        <title>Genome public.</title>
        <authorList>
            <person name="Liu C."/>
            <person name="Sun Q."/>
        </authorList>
    </citation>
    <scope>NUCLEOTIDE SEQUENCE [LARGE SCALE GENOMIC DNA]</scope>
    <source>
        <strain evidence="1 2">NSJ-10</strain>
    </source>
</reference>
<dbReference type="AlphaFoldDB" id="A0A8I0DVP5"/>
<organism evidence="1 2">
    <name type="scientific">Coprococcus hominis</name>
    <name type="common">ex Liu et al. 2022</name>
    <dbReference type="NCBI Taxonomy" id="2763039"/>
    <lineage>
        <taxon>Bacteria</taxon>
        <taxon>Bacillati</taxon>
        <taxon>Bacillota</taxon>
        <taxon>Clostridia</taxon>
        <taxon>Lachnospirales</taxon>
        <taxon>Lachnospiraceae</taxon>
        <taxon>Coprococcus</taxon>
    </lineage>
</organism>
<dbReference type="EMBL" id="JACOOX010000006">
    <property type="protein sequence ID" value="MBC5663461.1"/>
    <property type="molecule type" value="Genomic_DNA"/>
</dbReference>
<sequence length="258" mass="30461">MIKDIIIKRIVKLKKEIQKIEILEKTFPKEELICAKNGKGYKWYLKSAGKPIYLPKKERLLAEKLAMKKYYMLRKQDLMCELEACNAYIRKVQKENNASDMLLENDGYIELLGKAFGPHSENLEAWMTEEYETNKKYPENLNIKGTQGKYLRSKSEAMIDNVLFRERIPFRYENQLVLDGIVMYPDFTIRHPKTGEYYYWEHFGMMDNPEYASHACRKIKTYCDNGIIPSINLIMTYETSACPIGMERIEQVAEYYFG</sequence>
<name>A0A8I0DVP5_9FIRM</name>
<comment type="caution">
    <text evidence="1">The sequence shown here is derived from an EMBL/GenBank/DDBJ whole genome shotgun (WGS) entry which is preliminary data.</text>
</comment>
<evidence type="ECO:0000313" key="1">
    <source>
        <dbReference type="EMBL" id="MBC5663461.1"/>
    </source>
</evidence>
<evidence type="ECO:0000313" key="2">
    <source>
        <dbReference type="Proteomes" id="UP000615234"/>
    </source>
</evidence>